<comment type="caution">
    <text evidence="2">The sequence shown here is derived from an EMBL/GenBank/DDBJ whole genome shotgun (WGS) entry which is preliminary data.</text>
</comment>
<name>A0A4D9DDU2_9STRA</name>
<feature type="compositionally biased region" description="Basic and acidic residues" evidence="1">
    <location>
        <begin position="148"/>
        <end position="160"/>
    </location>
</feature>
<protein>
    <submittedName>
        <fullName evidence="2">Uncharacterized protein</fullName>
    </submittedName>
</protein>
<sequence>MNAEGRYVEAVTFLASTRGERAGGTGGLALVHETILSEPINDWSWLDSQRITLLLDNGVQLCDLRPNARSVGVMSCEAPDSRALGVGFQEKRKVMSPVLVSGDTVYFAILTEPCLQTQVCSASRKHRGMNETLARLRGLQGQIRQRENMEREGVQEDDGSKTNAMSLKGGGKEKVKAPAVTEDGGSVGIGNNSIEVIDLCGKLGLGSESDPAASPSSLLHSLIQNCSRLKVLSLDTSFSSPDQQAKLVVSRFMAGGAARREVVLTTLAQDGRPSLLAASRTHLALADPWRSVLHVFFLPDRFPRVATTEKRMLELPVGFLPRGLVLAASGGLYCLATQIKQGKGSEEGSATSWKLLHFPLQEPGASPEAGLPTCPPPGGPSCGPRAAWPKAPSSITGDVQLREKADIVALVQGLERRMNARFDALEARLDGLARHLGAL</sequence>
<organism evidence="2 3">
    <name type="scientific">Nannochloropsis salina CCMP1776</name>
    <dbReference type="NCBI Taxonomy" id="1027361"/>
    <lineage>
        <taxon>Eukaryota</taxon>
        <taxon>Sar</taxon>
        <taxon>Stramenopiles</taxon>
        <taxon>Ochrophyta</taxon>
        <taxon>Eustigmatophyceae</taxon>
        <taxon>Eustigmatales</taxon>
        <taxon>Monodopsidaceae</taxon>
        <taxon>Microchloropsis</taxon>
        <taxon>Microchloropsis salina</taxon>
    </lineage>
</organism>
<gene>
    <name evidence="2" type="ORF">NSK_000176</name>
</gene>
<dbReference type="AlphaFoldDB" id="A0A4D9DDU2"/>
<proteinExistence type="predicted"/>
<keyword evidence="3" id="KW-1185">Reference proteome</keyword>
<dbReference type="Proteomes" id="UP000355283">
    <property type="component" value="Unassembled WGS sequence"/>
</dbReference>
<evidence type="ECO:0000313" key="3">
    <source>
        <dbReference type="Proteomes" id="UP000355283"/>
    </source>
</evidence>
<evidence type="ECO:0000256" key="1">
    <source>
        <dbReference type="SAM" id="MobiDB-lite"/>
    </source>
</evidence>
<accession>A0A4D9DDU2</accession>
<evidence type="ECO:0000313" key="2">
    <source>
        <dbReference type="EMBL" id="TFJ88607.1"/>
    </source>
</evidence>
<dbReference type="OrthoDB" id="10319028at2759"/>
<dbReference type="EMBL" id="SDOX01000001">
    <property type="protein sequence ID" value="TFJ88607.1"/>
    <property type="molecule type" value="Genomic_DNA"/>
</dbReference>
<feature type="region of interest" description="Disordered" evidence="1">
    <location>
        <begin position="148"/>
        <end position="178"/>
    </location>
</feature>
<reference evidence="2 3" key="1">
    <citation type="submission" date="2019-01" db="EMBL/GenBank/DDBJ databases">
        <title>Nuclear Genome Assembly of the Microalgal Biofuel strain Nannochloropsis salina CCMP1776.</title>
        <authorList>
            <person name="Hovde B."/>
        </authorList>
    </citation>
    <scope>NUCLEOTIDE SEQUENCE [LARGE SCALE GENOMIC DNA]</scope>
    <source>
        <strain evidence="2 3">CCMP1776</strain>
    </source>
</reference>